<dbReference type="AlphaFoldDB" id="A0A0E9QU13"/>
<protein>
    <submittedName>
        <fullName evidence="1">Uncharacterized protein</fullName>
    </submittedName>
</protein>
<evidence type="ECO:0000313" key="1">
    <source>
        <dbReference type="EMBL" id="JAH19740.1"/>
    </source>
</evidence>
<sequence>MRSIYLKFHHIFSVFSSITLASN</sequence>
<proteinExistence type="predicted"/>
<reference evidence="1" key="2">
    <citation type="journal article" date="2015" name="Fish Shellfish Immunol.">
        <title>Early steps in the European eel (Anguilla anguilla)-Vibrio vulnificus interaction in the gills: Role of the RtxA13 toxin.</title>
        <authorList>
            <person name="Callol A."/>
            <person name="Pajuelo D."/>
            <person name="Ebbesson L."/>
            <person name="Teles M."/>
            <person name="MacKenzie S."/>
            <person name="Amaro C."/>
        </authorList>
    </citation>
    <scope>NUCLEOTIDE SEQUENCE</scope>
</reference>
<accession>A0A0E9QU13</accession>
<organism evidence="1">
    <name type="scientific">Anguilla anguilla</name>
    <name type="common">European freshwater eel</name>
    <name type="synonym">Muraena anguilla</name>
    <dbReference type="NCBI Taxonomy" id="7936"/>
    <lineage>
        <taxon>Eukaryota</taxon>
        <taxon>Metazoa</taxon>
        <taxon>Chordata</taxon>
        <taxon>Craniata</taxon>
        <taxon>Vertebrata</taxon>
        <taxon>Euteleostomi</taxon>
        <taxon>Actinopterygii</taxon>
        <taxon>Neopterygii</taxon>
        <taxon>Teleostei</taxon>
        <taxon>Anguilliformes</taxon>
        <taxon>Anguillidae</taxon>
        <taxon>Anguilla</taxon>
    </lineage>
</organism>
<name>A0A0E9QU13_ANGAN</name>
<dbReference type="EMBL" id="GBXM01088837">
    <property type="protein sequence ID" value="JAH19740.1"/>
    <property type="molecule type" value="Transcribed_RNA"/>
</dbReference>
<reference evidence="1" key="1">
    <citation type="submission" date="2014-11" db="EMBL/GenBank/DDBJ databases">
        <authorList>
            <person name="Amaro Gonzalez C."/>
        </authorList>
    </citation>
    <scope>NUCLEOTIDE SEQUENCE</scope>
</reference>